<accession>A0A8X6YP64</accession>
<protein>
    <submittedName>
        <fullName evidence="2">Uncharacterized protein</fullName>
    </submittedName>
</protein>
<evidence type="ECO:0000313" key="2">
    <source>
        <dbReference type="EMBL" id="GFY75204.1"/>
    </source>
</evidence>
<name>A0A8X6YP64_9ARAC</name>
<dbReference type="EMBL" id="BMAV01021222">
    <property type="protein sequence ID" value="GFY75204.1"/>
    <property type="molecule type" value="Genomic_DNA"/>
</dbReference>
<evidence type="ECO:0000256" key="1">
    <source>
        <dbReference type="SAM" id="MobiDB-lite"/>
    </source>
</evidence>
<keyword evidence="3" id="KW-1185">Reference proteome</keyword>
<gene>
    <name evidence="2" type="ORF">TNIN_423641</name>
</gene>
<dbReference type="AlphaFoldDB" id="A0A8X6YP64"/>
<reference evidence="2" key="1">
    <citation type="submission" date="2020-08" db="EMBL/GenBank/DDBJ databases">
        <title>Multicomponent nature underlies the extraordinary mechanical properties of spider dragline silk.</title>
        <authorList>
            <person name="Kono N."/>
            <person name="Nakamura H."/>
            <person name="Mori M."/>
            <person name="Yoshida Y."/>
            <person name="Ohtoshi R."/>
            <person name="Malay A.D."/>
            <person name="Moran D.A.P."/>
            <person name="Tomita M."/>
            <person name="Numata K."/>
            <person name="Arakawa K."/>
        </authorList>
    </citation>
    <scope>NUCLEOTIDE SEQUENCE</scope>
</reference>
<proteinExistence type="predicted"/>
<feature type="compositionally biased region" description="Polar residues" evidence="1">
    <location>
        <begin position="13"/>
        <end position="29"/>
    </location>
</feature>
<sequence length="83" mass="9115">MEDIRGPLPKGQVCSSDRNNSLTSNSTQRCRSNDYCPYRSIILCAEDLLGIGSSSYLRPTAHQNNCFSEASQVDTSSTVNCCF</sequence>
<comment type="caution">
    <text evidence="2">The sequence shown here is derived from an EMBL/GenBank/DDBJ whole genome shotgun (WGS) entry which is preliminary data.</text>
</comment>
<dbReference type="Proteomes" id="UP000886998">
    <property type="component" value="Unassembled WGS sequence"/>
</dbReference>
<evidence type="ECO:0000313" key="3">
    <source>
        <dbReference type="Proteomes" id="UP000886998"/>
    </source>
</evidence>
<organism evidence="2 3">
    <name type="scientific">Trichonephila inaurata madagascariensis</name>
    <dbReference type="NCBI Taxonomy" id="2747483"/>
    <lineage>
        <taxon>Eukaryota</taxon>
        <taxon>Metazoa</taxon>
        <taxon>Ecdysozoa</taxon>
        <taxon>Arthropoda</taxon>
        <taxon>Chelicerata</taxon>
        <taxon>Arachnida</taxon>
        <taxon>Araneae</taxon>
        <taxon>Araneomorphae</taxon>
        <taxon>Entelegynae</taxon>
        <taxon>Araneoidea</taxon>
        <taxon>Nephilidae</taxon>
        <taxon>Trichonephila</taxon>
        <taxon>Trichonephila inaurata</taxon>
    </lineage>
</organism>
<feature type="region of interest" description="Disordered" evidence="1">
    <location>
        <begin position="1"/>
        <end position="29"/>
    </location>
</feature>